<proteinExistence type="inferred from homology"/>
<protein>
    <recommendedName>
        <fullName evidence="3">Hydrogenase maturation factor HypC</fullName>
    </recommendedName>
</protein>
<evidence type="ECO:0000313" key="5">
    <source>
        <dbReference type="Proteomes" id="UP000434582"/>
    </source>
</evidence>
<evidence type="ECO:0000256" key="2">
    <source>
        <dbReference type="ARBA" id="ARBA00053969"/>
    </source>
</evidence>
<dbReference type="GO" id="GO:0051604">
    <property type="term" value="P:protein maturation"/>
    <property type="evidence" value="ECO:0007669"/>
    <property type="project" value="TreeGrafter"/>
</dbReference>
<evidence type="ECO:0000256" key="3">
    <source>
        <dbReference type="ARBA" id="ARBA00071976"/>
    </source>
</evidence>
<dbReference type="Pfam" id="PF01455">
    <property type="entry name" value="HupF_HypC"/>
    <property type="match status" value="1"/>
</dbReference>
<dbReference type="SUPFAM" id="SSF159127">
    <property type="entry name" value="HupF/HypC-like"/>
    <property type="match status" value="1"/>
</dbReference>
<name>A0A7X1ZBJ3_9PROT</name>
<keyword evidence="5" id="KW-1185">Reference proteome</keyword>
<dbReference type="GO" id="GO:1902670">
    <property type="term" value="F:carbon dioxide binding"/>
    <property type="evidence" value="ECO:0007669"/>
    <property type="project" value="TreeGrafter"/>
</dbReference>
<dbReference type="AlphaFoldDB" id="A0A7X1ZBJ3"/>
<dbReference type="Proteomes" id="UP000434582">
    <property type="component" value="Unassembled WGS sequence"/>
</dbReference>
<dbReference type="NCBIfam" id="TIGR00074">
    <property type="entry name" value="hypC_hupF"/>
    <property type="match status" value="1"/>
</dbReference>
<dbReference type="PRINTS" id="PR00445">
    <property type="entry name" value="HUPFHYPC"/>
</dbReference>
<sequence>MCLAVPARVTDLLPDAMARVDVGGIGKTVSVALVEDLAVGDYVILHVGHALARLDPEEAEKTLALIQEMADLGAEEAAAGEPGAS</sequence>
<evidence type="ECO:0000313" key="4">
    <source>
        <dbReference type="EMBL" id="MQX35504.1"/>
    </source>
</evidence>
<dbReference type="FunFam" id="2.30.30.140:FF:000022">
    <property type="entry name" value="Hydrogenase assembly chaperone HybG"/>
    <property type="match status" value="1"/>
</dbReference>
<dbReference type="OrthoDB" id="9806017at2"/>
<dbReference type="EMBL" id="WIVE01000005">
    <property type="protein sequence ID" value="MQX35504.1"/>
    <property type="molecule type" value="Genomic_DNA"/>
</dbReference>
<dbReference type="InterPro" id="IPR019812">
    <property type="entry name" value="Hydgase_assmbl_chp_CS"/>
</dbReference>
<dbReference type="Gene3D" id="2.30.30.140">
    <property type="match status" value="1"/>
</dbReference>
<gene>
    <name evidence="4" type="primary">hypC</name>
    <name evidence="4" type="ORF">GHC57_03130</name>
</gene>
<dbReference type="PANTHER" id="PTHR35177">
    <property type="entry name" value="HYDROGENASE MATURATION FACTOR HYBG"/>
    <property type="match status" value="1"/>
</dbReference>
<dbReference type="GO" id="GO:0005506">
    <property type="term" value="F:iron ion binding"/>
    <property type="evidence" value="ECO:0007669"/>
    <property type="project" value="TreeGrafter"/>
</dbReference>
<dbReference type="PANTHER" id="PTHR35177:SF2">
    <property type="entry name" value="HYDROGENASE MATURATION FACTOR HYBG"/>
    <property type="match status" value="1"/>
</dbReference>
<comment type="function">
    <text evidence="2">Involved in the maturation of [NiFe] hydrogenases. Involved in the biosynthesis of the Fe(CN)(2)CO cofactor.</text>
</comment>
<organism evidence="4 5">
    <name type="scientific">Roseospira navarrensis</name>
    <dbReference type="NCBI Taxonomy" id="140058"/>
    <lineage>
        <taxon>Bacteria</taxon>
        <taxon>Pseudomonadati</taxon>
        <taxon>Pseudomonadota</taxon>
        <taxon>Alphaproteobacteria</taxon>
        <taxon>Rhodospirillales</taxon>
        <taxon>Rhodospirillaceae</taxon>
        <taxon>Roseospira</taxon>
    </lineage>
</organism>
<dbReference type="InterPro" id="IPR001109">
    <property type="entry name" value="Hydrogenase_HupF/HypC"/>
</dbReference>
<reference evidence="4 5" key="1">
    <citation type="submission" date="2019-10" db="EMBL/GenBank/DDBJ databases">
        <title>Draft whole-genome sequence of the purple nonsulfur photosynthetic bacterium Roseospira navarrensis DSM 15114.</title>
        <authorList>
            <person name="Kyndt J.A."/>
            <person name="Meyer T.E."/>
        </authorList>
    </citation>
    <scope>NUCLEOTIDE SEQUENCE [LARGE SCALE GENOMIC DNA]</scope>
    <source>
        <strain evidence="4 5">DSM 15114</strain>
    </source>
</reference>
<comment type="similarity">
    <text evidence="1">Belongs to the HupF/HypC family.</text>
</comment>
<accession>A0A7X1ZBJ3</accession>
<dbReference type="PROSITE" id="PS01097">
    <property type="entry name" value="HUPF_HYPC"/>
    <property type="match status" value="1"/>
</dbReference>
<comment type="caution">
    <text evidence="4">The sequence shown here is derived from an EMBL/GenBank/DDBJ whole genome shotgun (WGS) entry which is preliminary data.</text>
</comment>
<evidence type="ECO:0000256" key="1">
    <source>
        <dbReference type="ARBA" id="ARBA00006018"/>
    </source>
</evidence>
<dbReference type="RefSeq" id="WP_153341072.1">
    <property type="nucleotide sequence ID" value="NZ_WIVE01000005.1"/>
</dbReference>